<reference evidence="3" key="2">
    <citation type="submission" date="2020-10" db="UniProtKB">
        <authorList>
            <consortium name="WormBaseParasite"/>
        </authorList>
    </citation>
    <scope>IDENTIFICATION</scope>
</reference>
<accession>A0A7E4WAC9</accession>
<evidence type="ECO:0000313" key="2">
    <source>
        <dbReference type="Proteomes" id="UP000492821"/>
    </source>
</evidence>
<dbReference type="AlphaFoldDB" id="A0A7E4WAC9"/>
<keyword evidence="2" id="KW-1185">Reference proteome</keyword>
<reference evidence="2" key="1">
    <citation type="journal article" date="2013" name="Genetics">
        <title>The draft genome and transcriptome of Panagrellus redivivus are shaped by the harsh demands of a free-living lifestyle.</title>
        <authorList>
            <person name="Srinivasan J."/>
            <person name="Dillman A.R."/>
            <person name="Macchietto M.G."/>
            <person name="Heikkinen L."/>
            <person name="Lakso M."/>
            <person name="Fracchia K.M."/>
            <person name="Antoshechkin I."/>
            <person name="Mortazavi A."/>
            <person name="Wong G."/>
            <person name="Sternberg P.W."/>
        </authorList>
    </citation>
    <scope>NUCLEOTIDE SEQUENCE [LARGE SCALE GENOMIC DNA]</scope>
    <source>
        <strain evidence="2">MT8872</strain>
    </source>
</reference>
<feature type="chain" id="PRO_5029011843" evidence="1">
    <location>
        <begin position="21"/>
        <end position="150"/>
    </location>
</feature>
<sequence>MAKAAAVFVVVALCALVADGQSTSGTKAFNASITPRYHPTLHPSPIVEPLGRVNVCNGEGLNTILGFPNCTYFEIKDHGCHNIPKINDKWNDLARGVDTNGQCLHLFEHVGCQGQRITVGPGCYSVGCCPQSRFLSKCNFANKLTSYMIC</sequence>
<dbReference type="Gene3D" id="2.60.20.10">
    <property type="entry name" value="Crystallins"/>
    <property type="match status" value="1"/>
</dbReference>
<dbReference type="WBParaSite" id="Pan_g8858.t1">
    <property type="protein sequence ID" value="Pan_g8858.t1"/>
    <property type="gene ID" value="Pan_g8858"/>
</dbReference>
<feature type="signal peptide" evidence="1">
    <location>
        <begin position="1"/>
        <end position="20"/>
    </location>
</feature>
<dbReference type="Proteomes" id="UP000492821">
    <property type="component" value="Unassembled WGS sequence"/>
</dbReference>
<organism evidence="2 3">
    <name type="scientific">Panagrellus redivivus</name>
    <name type="common">Microworm</name>
    <dbReference type="NCBI Taxonomy" id="6233"/>
    <lineage>
        <taxon>Eukaryota</taxon>
        <taxon>Metazoa</taxon>
        <taxon>Ecdysozoa</taxon>
        <taxon>Nematoda</taxon>
        <taxon>Chromadorea</taxon>
        <taxon>Rhabditida</taxon>
        <taxon>Tylenchina</taxon>
        <taxon>Panagrolaimomorpha</taxon>
        <taxon>Panagrolaimoidea</taxon>
        <taxon>Panagrolaimidae</taxon>
        <taxon>Panagrellus</taxon>
    </lineage>
</organism>
<evidence type="ECO:0000256" key="1">
    <source>
        <dbReference type="SAM" id="SignalP"/>
    </source>
</evidence>
<name>A0A7E4WAC9_PANRE</name>
<proteinExistence type="predicted"/>
<keyword evidence="1" id="KW-0732">Signal</keyword>
<protein>
    <submittedName>
        <fullName evidence="3">Secreted protein</fullName>
    </submittedName>
</protein>
<evidence type="ECO:0000313" key="3">
    <source>
        <dbReference type="WBParaSite" id="Pan_g8858.t1"/>
    </source>
</evidence>